<feature type="compositionally biased region" description="Low complexity" evidence="1">
    <location>
        <begin position="176"/>
        <end position="194"/>
    </location>
</feature>
<feature type="compositionally biased region" description="Polar residues" evidence="1">
    <location>
        <begin position="195"/>
        <end position="204"/>
    </location>
</feature>
<dbReference type="EMBL" id="CAJVCH010039949">
    <property type="protein sequence ID" value="CAG7716625.1"/>
    <property type="molecule type" value="Genomic_DNA"/>
</dbReference>
<protein>
    <submittedName>
        <fullName evidence="3">Uncharacterized protein</fullName>
    </submittedName>
</protein>
<keyword evidence="2" id="KW-0732">Signal</keyword>
<comment type="caution">
    <text evidence="3">The sequence shown here is derived from an EMBL/GenBank/DDBJ whole genome shotgun (WGS) entry which is preliminary data.</text>
</comment>
<gene>
    <name evidence="3" type="ORF">AFUS01_LOCUS6124</name>
</gene>
<reference evidence="3" key="1">
    <citation type="submission" date="2021-06" db="EMBL/GenBank/DDBJ databases">
        <authorList>
            <person name="Hodson N. C."/>
            <person name="Mongue J. A."/>
            <person name="Jaron S. K."/>
        </authorList>
    </citation>
    <scope>NUCLEOTIDE SEQUENCE</scope>
</reference>
<feature type="signal peptide" evidence="2">
    <location>
        <begin position="1"/>
        <end position="27"/>
    </location>
</feature>
<evidence type="ECO:0000256" key="1">
    <source>
        <dbReference type="SAM" id="MobiDB-lite"/>
    </source>
</evidence>
<dbReference type="AlphaFoldDB" id="A0A8J2NW51"/>
<name>A0A8J2NW51_9HEXA</name>
<proteinExistence type="predicted"/>
<feature type="compositionally biased region" description="Polar residues" evidence="1">
    <location>
        <begin position="222"/>
        <end position="231"/>
    </location>
</feature>
<accession>A0A8J2NW51</accession>
<feature type="chain" id="PRO_5035176643" evidence="2">
    <location>
        <begin position="28"/>
        <end position="332"/>
    </location>
</feature>
<dbReference type="Proteomes" id="UP000708208">
    <property type="component" value="Unassembled WGS sequence"/>
</dbReference>
<keyword evidence="4" id="KW-1185">Reference proteome</keyword>
<sequence length="332" mass="35770">MWMRSRAQVSQMMVVLMIGILSPVIYSDDSSYPAEDPPSGKSFQQHHHNNIQAEQQLHDIQQQQPFKHPKQSSLPLRLEVVAILSDASNESLGLSKALGRALNSITSAQLSQLNELIPNSFPSSSSSSSSWQSSADLSSASFSDVTPNSSPRRNVTWRVRNFVISNYTAQKSSVVPGNTSGSSQSSPRQSTRSNVFSNVTTTVASLARSDSGGKGRGRGTKLSPSSKSEVLNGTVAPVKEEEPEGSFFSPNTMPILCEFLGRTKAVAIVNLIGDVGSERLLSLVSTSSALPLIGSAQYANPLQTLHKVSFQLSFPPIFTFNFFSQTLSLSNS</sequence>
<feature type="region of interest" description="Disordered" evidence="1">
    <location>
        <begin position="173"/>
        <end position="234"/>
    </location>
</feature>
<organism evidence="3 4">
    <name type="scientific">Allacma fusca</name>
    <dbReference type="NCBI Taxonomy" id="39272"/>
    <lineage>
        <taxon>Eukaryota</taxon>
        <taxon>Metazoa</taxon>
        <taxon>Ecdysozoa</taxon>
        <taxon>Arthropoda</taxon>
        <taxon>Hexapoda</taxon>
        <taxon>Collembola</taxon>
        <taxon>Symphypleona</taxon>
        <taxon>Sminthuridae</taxon>
        <taxon>Allacma</taxon>
    </lineage>
</organism>
<evidence type="ECO:0000313" key="4">
    <source>
        <dbReference type="Proteomes" id="UP000708208"/>
    </source>
</evidence>
<evidence type="ECO:0000313" key="3">
    <source>
        <dbReference type="EMBL" id="CAG7716625.1"/>
    </source>
</evidence>
<evidence type="ECO:0000256" key="2">
    <source>
        <dbReference type="SAM" id="SignalP"/>
    </source>
</evidence>